<proteinExistence type="predicted"/>
<evidence type="ECO:0000259" key="2">
    <source>
        <dbReference type="Pfam" id="PF13298"/>
    </source>
</evidence>
<dbReference type="PANTHER" id="PTHR39465:SF1">
    <property type="entry name" value="DNA LIGASE D 3'-PHOSPHOESTERASE DOMAIN-CONTAINING PROTEIN"/>
    <property type="match status" value="1"/>
</dbReference>
<sequence length="200" mass="22578">MAKESDYQKKRDFSKTKEPQGDTTQKSNEQPMFVIQKHDATNLHYDFRLEIDGTLKSWSVPKGPSTDPSVKRMAIPTEDHPLDYAKFEGTIPKDQYGGGTVMIWDRGTFKNIKTDDEDNAIDLKKSFEMGTIEVYLKGEKISGGYALVKMKSGNMKGNWLLIKMDDDQADARRNPVSTENKSVVSGKTMKQIAADDTEEK</sequence>
<protein>
    <submittedName>
        <fullName evidence="3">DNA ligase</fullName>
    </submittedName>
</protein>
<dbReference type="GO" id="GO:0016874">
    <property type="term" value="F:ligase activity"/>
    <property type="evidence" value="ECO:0007669"/>
    <property type="project" value="UniProtKB-KW"/>
</dbReference>
<dbReference type="Proteomes" id="UP000245962">
    <property type="component" value="Unassembled WGS sequence"/>
</dbReference>
<reference evidence="3 4" key="1">
    <citation type="submission" date="2018-04" db="EMBL/GenBank/DDBJ databases">
        <title>Marixanthomonas spongiae HN-E44 sp. nov., isolated from a marine sponge.</title>
        <authorList>
            <person name="Luo L."/>
            <person name="Zhuang L."/>
        </authorList>
    </citation>
    <scope>NUCLEOTIDE SEQUENCE [LARGE SCALE GENOMIC DNA]</scope>
    <source>
        <strain evidence="3 4">HN-E44</strain>
    </source>
</reference>
<dbReference type="RefSeq" id="WP_116693569.1">
    <property type="nucleotide sequence ID" value="NZ_QEHR01000002.1"/>
</dbReference>
<accession>A0A2U0I623</accession>
<feature type="region of interest" description="Disordered" evidence="1">
    <location>
        <begin position="168"/>
        <end position="200"/>
    </location>
</feature>
<feature type="region of interest" description="Disordered" evidence="1">
    <location>
        <begin position="1"/>
        <end position="32"/>
    </location>
</feature>
<evidence type="ECO:0000313" key="4">
    <source>
        <dbReference type="Proteomes" id="UP000245962"/>
    </source>
</evidence>
<dbReference type="Pfam" id="PF13298">
    <property type="entry name" value="LigD_N"/>
    <property type="match status" value="1"/>
</dbReference>
<dbReference type="NCBIfam" id="TIGR02777">
    <property type="entry name" value="LigD_PE_dom"/>
    <property type="match status" value="1"/>
</dbReference>
<keyword evidence="3" id="KW-0436">Ligase</keyword>
<feature type="compositionally biased region" description="Basic and acidic residues" evidence="1">
    <location>
        <begin position="1"/>
        <end position="20"/>
    </location>
</feature>
<comment type="caution">
    <text evidence="3">The sequence shown here is derived from an EMBL/GenBank/DDBJ whole genome shotgun (WGS) entry which is preliminary data.</text>
</comment>
<dbReference type="InterPro" id="IPR014144">
    <property type="entry name" value="LigD_PE_domain"/>
</dbReference>
<feature type="compositionally biased region" description="Polar residues" evidence="1">
    <location>
        <begin position="21"/>
        <end position="30"/>
    </location>
</feature>
<dbReference type="PANTHER" id="PTHR39465">
    <property type="entry name" value="DNA LIGASE D, 3'-PHOSPHOESTERASE DOMAIN"/>
    <property type="match status" value="1"/>
</dbReference>
<evidence type="ECO:0000256" key="1">
    <source>
        <dbReference type="SAM" id="MobiDB-lite"/>
    </source>
</evidence>
<feature type="compositionally biased region" description="Polar residues" evidence="1">
    <location>
        <begin position="175"/>
        <end position="185"/>
    </location>
</feature>
<dbReference type="AlphaFoldDB" id="A0A2U0I623"/>
<dbReference type="OrthoDB" id="9802472at2"/>
<keyword evidence="4" id="KW-1185">Reference proteome</keyword>
<name>A0A2U0I623_9FLAO</name>
<dbReference type="EMBL" id="QEHR01000002">
    <property type="protein sequence ID" value="PVW16556.1"/>
    <property type="molecule type" value="Genomic_DNA"/>
</dbReference>
<gene>
    <name evidence="3" type="ORF">DDV96_02930</name>
</gene>
<organism evidence="3 4">
    <name type="scientific">Marixanthomonas spongiae</name>
    <dbReference type="NCBI Taxonomy" id="2174845"/>
    <lineage>
        <taxon>Bacteria</taxon>
        <taxon>Pseudomonadati</taxon>
        <taxon>Bacteroidota</taxon>
        <taxon>Flavobacteriia</taxon>
        <taxon>Flavobacteriales</taxon>
        <taxon>Flavobacteriaceae</taxon>
        <taxon>Marixanthomonas</taxon>
    </lineage>
</organism>
<evidence type="ECO:0000313" key="3">
    <source>
        <dbReference type="EMBL" id="PVW16556.1"/>
    </source>
</evidence>
<feature type="domain" description="DNA ligase D 3'-phosphoesterase" evidence="2">
    <location>
        <begin position="36"/>
        <end position="149"/>
    </location>
</feature>